<evidence type="ECO:0000313" key="2">
    <source>
        <dbReference type="Proteomes" id="UP000076609"/>
    </source>
</evidence>
<dbReference type="Proteomes" id="UP000076609">
    <property type="component" value="Unassembled WGS sequence"/>
</dbReference>
<proteinExistence type="predicted"/>
<gene>
    <name evidence="1" type="ORF">AVT10_06535</name>
</gene>
<dbReference type="RefSeq" id="WP_066693348.1">
    <property type="nucleotide sequence ID" value="NZ_CP117025.1"/>
</dbReference>
<dbReference type="EMBL" id="LQQO01000045">
    <property type="protein sequence ID" value="KZE11001.1"/>
    <property type="molecule type" value="Genomic_DNA"/>
</dbReference>
<evidence type="ECO:0000313" key="1">
    <source>
        <dbReference type="EMBL" id="KZE11001.1"/>
    </source>
</evidence>
<accession>A0ABR5Y966</accession>
<protein>
    <submittedName>
        <fullName evidence="1">Uncharacterized protein</fullName>
    </submittedName>
</protein>
<organism evidence="1 2">
    <name type="scientific">Sphingomonas hankookensis</name>
    <dbReference type="NCBI Taxonomy" id="563996"/>
    <lineage>
        <taxon>Bacteria</taxon>
        <taxon>Pseudomonadati</taxon>
        <taxon>Pseudomonadota</taxon>
        <taxon>Alphaproteobacteria</taxon>
        <taxon>Sphingomonadales</taxon>
        <taxon>Sphingomonadaceae</taxon>
        <taxon>Sphingomonas</taxon>
    </lineage>
</organism>
<keyword evidence="2" id="KW-1185">Reference proteome</keyword>
<comment type="caution">
    <text evidence="1">The sequence shown here is derived from an EMBL/GenBank/DDBJ whole genome shotgun (WGS) entry which is preliminary data.</text>
</comment>
<sequence>MADTAEAYRARAAVERANAEAATLDNVRERCRRAEQAWTEMADRAERTTEQRLIREAATVRRSETIG</sequence>
<name>A0ABR5Y966_9SPHN</name>
<reference evidence="2" key="1">
    <citation type="submission" date="2016-01" db="EMBL/GenBank/DDBJ databases">
        <title>Draft genome of Chromobacterium sp. F49.</title>
        <authorList>
            <person name="Hong K.W."/>
        </authorList>
    </citation>
    <scope>NUCLEOTIDE SEQUENCE [LARGE SCALE GENOMIC DNA]</scope>
    <source>
        <strain evidence="2">CN3</strain>
    </source>
</reference>